<protein>
    <submittedName>
        <fullName evidence="1">Uncharacterized protein</fullName>
    </submittedName>
</protein>
<name>A0ABN2RHC9_9PSEU</name>
<dbReference type="EMBL" id="BAAANN010000019">
    <property type="protein sequence ID" value="GAA1969201.1"/>
    <property type="molecule type" value="Genomic_DNA"/>
</dbReference>
<dbReference type="Proteomes" id="UP001501116">
    <property type="component" value="Unassembled WGS sequence"/>
</dbReference>
<organism evidence="1 2">
    <name type="scientific">Amycolatopsis minnesotensis</name>
    <dbReference type="NCBI Taxonomy" id="337894"/>
    <lineage>
        <taxon>Bacteria</taxon>
        <taxon>Bacillati</taxon>
        <taxon>Actinomycetota</taxon>
        <taxon>Actinomycetes</taxon>
        <taxon>Pseudonocardiales</taxon>
        <taxon>Pseudonocardiaceae</taxon>
        <taxon>Amycolatopsis</taxon>
    </lineage>
</organism>
<gene>
    <name evidence="1" type="ORF">GCM10009754_48080</name>
</gene>
<comment type="caution">
    <text evidence="1">The sequence shown here is derived from an EMBL/GenBank/DDBJ whole genome shotgun (WGS) entry which is preliminary data.</text>
</comment>
<accession>A0ABN2RHC9</accession>
<dbReference type="RefSeq" id="WP_344422918.1">
    <property type="nucleotide sequence ID" value="NZ_BAAANN010000019.1"/>
</dbReference>
<sequence>MNDRPVYRAEDGELVGYLRRDGDGWLPLTVFGYPLAEAGPLEDSVAELEGRGLAVLGDRWSVRHDGEWLACRLAEAAPGRVTVRITDFGSPGFGATRVLDRPGPEVLRPG</sequence>
<proteinExistence type="predicted"/>
<reference evidence="1 2" key="1">
    <citation type="journal article" date="2019" name="Int. J. Syst. Evol. Microbiol.">
        <title>The Global Catalogue of Microorganisms (GCM) 10K type strain sequencing project: providing services to taxonomists for standard genome sequencing and annotation.</title>
        <authorList>
            <consortium name="The Broad Institute Genomics Platform"/>
            <consortium name="The Broad Institute Genome Sequencing Center for Infectious Disease"/>
            <person name="Wu L."/>
            <person name="Ma J."/>
        </authorList>
    </citation>
    <scope>NUCLEOTIDE SEQUENCE [LARGE SCALE GENOMIC DNA]</scope>
    <source>
        <strain evidence="1 2">JCM 14545</strain>
    </source>
</reference>
<keyword evidence="2" id="KW-1185">Reference proteome</keyword>
<evidence type="ECO:0000313" key="2">
    <source>
        <dbReference type="Proteomes" id="UP001501116"/>
    </source>
</evidence>
<evidence type="ECO:0000313" key="1">
    <source>
        <dbReference type="EMBL" id="GAA1969201.1"/>
    </source>
</evidence>